<dbReference type="Gene3D" id="3.30.450.20">
    <property type="entry name" value="PAS domain"/>
    <property type="match status" value="1"/>
</dbReference>
<dbReference type="InterPro" id="IPR000014">
    <property type="entry name" value="PAS"/>
</dbReference>
<accession>K1KZF3</accession>
<sequence>MLFEYFFCFLTYRKVYWFKFLTMNPGKLSSLQVEEKLNSSSYLFAILLDESHQITSINPKLNKTWEFAESQLIGSNFSAYVFPEDFSKYQFLLKNALSHKERSFTIDLRILRGDGKDFEWSKWEFFLRYSRKKLADITGIGHKTGTPDDENNHAIILLQKQQELLKNLTFNQSHDMRARLANILGILELMDHEKNAAGNGKLLNMLKSEAEKLDNALKESIAHFVSLNTYMEEK</sequence>
<protein>
    <recommendedName>
        <fullName evidence="1">PAS fold domain-containing protein</fullName>
    </recommendedName>
</protein>
<evidence type="ECO:0000313" key="3">
    <source>
        <dbReference type="Proteomes" id="UP000004478"/>
    </source>
</evidence>
<dbReference type="OrthoDB" id="818539at2"/>
<name>K1KZF3_CECL9</name>
<proteinExistence type="predicted"/>
<dbReference type="NCBIfam" id="TIGR00229">
    <property type="entry name" value="sensory_box"/>
    <property type="match status" value="1"/>
</dbReference>
<dbReference type="GO" id="GO:0006355">
    <property type="term" value="P:regulation of DNA-templated transcription"/>
    <property type="evidence" value="ECO:0007669"/>
    <property type="project" value="InterPro"/>
</dbReference>
<dbReference type="InterPro" id="IPR013767">
    <property type="entry name" value="PAS_fold"/>
</dbReference>
<feature type="domain" description="PAS fold" evidence="1">
    <location>
        <begin position="45"/>
        <end position="119"/>
    </location>
</feature>
<organism evidence="2 3">
    <name type="scientific">Cecembia lonarensis (strain CCUG 58316 / KCTC 22772 / LW9)</name>
    <dbReference type="NCBI Taxonomy" id="1225176"/>
    <lineage>
        <taxon>Bacteria</taxon>
        <taxon>Pseudomonadati</taxon>
        <taxon>Bacteroidota</taxon>
        <taxon>Cytophagia</taxon>
        <taxon>Cytophagales</taxon>
        <taxon>Cyclobacteriaceae</taxon>
        <taxon>Cecembia</taxon>
    </lineage>
</organism>
<evidence type="ECO:0000313" key="2">
    <source>
        <dbReference type="EMBL" id="EKB49560.1"/>
    </source>
</evidence>
<comment type="caution">
    <text evidence="2">The sequence shown here is derived from an EMBL/GenBank/DDBJ whole genome shotgun (WGS) entry which is preliminary data.</text>
</comment>
<dbReference type="AlphaFoldDB" id="K1KZF3"/>
<reference evidence="2 3" key="1">
    <citation type="journal article" date="2012" name="J. Bacteriol.">
        <title>Draft Genome Sequence of Cecembia lonarensis Strain LW9T, Isolated from Lonar Lake, a Haloalkaline Lake in India.</title>
        <authorList>
            <person name="Shivaji S."/>
            <person name="Ara S."/>
            <person name="Singh A."/>
            <person name="Pinnaka A.K."/>
        </authorList>
    </citation>
    <scope>NUCLEOTIDE SEQUENCE [LARGE SCALE GENOMIC DNA]</scope>
    <source>
        <strain evidence="2 3">LW9</strain>
    </source>
</reference>
<gene>
    <name evidence="2" type="ORF">B879_01856</name>
</gene>
<dbReference type="InterPro" id="IPR035965">
    <property type="entry name" value="PAS-like_dom_sf"/>
</dbReference>
<evidence type="ECO:0000259" key="1">
    <source>
        <dbReference type="Pfam" id="PF00989"/>
    </source>
</evidence>
<keyword evidence="3" id="KW-1185">Reference proteome</keyword>
<dbReference type="SUPFAM" id="SSF55785">
    <property type="entry name" value="PYP-like sensor domain (PAS domain)"/>
    <property type="match status" value="1"/>
</dbReference>
<dbReference type="Proteomes" id="UP000004478">
    <property type="component" value="Unassembled WGS sequence"/>
</dbReference>
<dbReference type="Pfam" id="PF00989">
    <property type="entry name" value="PAS"/>
    <property type="match status" value="1"/>
</dbReference>
<dbReference type="EMBL" id="AMGM01000023">
    <property type="protein sequence ID" value="EKB49560.1"/>
    <property type="molecule type" value="Genomic_DNA"/>
</dbReference>
<dbReference type="CDD" id="cd00130">
    <property type="entry name" value="PAS"/>
    <property type="match status" value="1"/>
</dbReference>